<evidence type="ECO:0000313" key="2">
    <source>
        <dbReference type="EMBL" id="OGD10856.1"/>
    </source>
</evidence>
<dbReference type="InterPro" id="IPR028098">
    <property type="entry name" value="Glyco_trans_4-like_N"/>
</dbReference>
<sequence>MKLLILTRLYDPHLGGVEKFTLNLVKRFDKKYQVIIITEQFDTKLKTNDKIHRHSIYRIPVDYQNERKKKYLIWRWFKNNEELLNWADIIHIHDVFFWIIPYKLINRSQNIFLTFYGWEGTYPIPLKNKIVRKISEKMADGNICVGDFISKWYGTKPDIVTYGAVNSPKYKASNSNTLLYTGRLEKDTGFGTAVELYRQLKNKMQWRLQVAGDGPDKKLAPREANMLGFVPEPEKYIAKAGWVYTTGYLGIIEAFAYRKLVIASYDNPVKKDYLYMHPMSRNMVIGETSTEIADKLSALSPADTRRMTHECREWAKRQTWEKLARQHEQLWGLG</sequence>
<dbReference type="CDD" id="cd03801">
    <property type="entry name" value="GT4_PimA-like"/>
    <property type="match status" value="1"/>
</dbReference>
<dbReference type="Gene3D" id="3.40.50.2000">
    <property type="entry name" value="Glycogen Phosphorylase B"/>
    <property type="match status" value="2"/>
</dbReference>
<dbReference type="PANTHER" id="PTHR12526:SF630">
    <property type="entry name" value="GLYCOSYLTRANSFERASE"/>
    <property type="match status" value="1"/>
</dbReference>
<reference evidence="2 3" key="1">
    <citation type="journal article" date="2016" name="Nat. Commun.">
        <title>Thousands of microbial genomes shed light on interconnected biogeochemical processes in an aquifer system.</title>
        <authorList>
            <person name="Anantharaman K."/>
            <person name="Brown C.T."/>
            <person name="Hug L.A."/>
            <person name="Sharon I."/>
            <person name="Castelle C.J."/>
            <person name="Probst A.J."/>
            <person name="Thomas B.C."/>
            <person name="Singh A."/>
            <person name="Wilkins M.J."/>
            <person name="Karaoz U."/>
            <person name="Brodie E.L."/>
            <person name="Williams K.H."/>
            <person name="Hubbard S.S."/>
            <person name="Banfield J.F."/>
        </authorList>
    </citation>
    <scope>NUCLEOTIDE SEQUENCE [LARGE SCALE GENOMIC DNA]</scope>
</reference>
<evidence type="ECO:0000259" key="1">
    <source>
        <dbReference type="Pfam" id="PF13439"/>
    </source>
</evidence>
<dbReference type="PANTHER" id="PTHR12526">
    <property type="entry name" value="GLYCOSYLTRANSFERASE"/>
    <property type="match status" value="1"/>
</dbReference>
<dbReference type="AlphaFoldDB" id="A0A1F4ZYD9"/>
<proteinExistence type="predicted"/>
<dbReference type="SUPFAM" id="SSF53756">
    <property type="entry name" value="UDP-Glycosyltransferase/glycogen phosphorylase"/>
    <property type="match status" value="1"/>
</dbReference>
<gene>
    <name evidence="2" type="ORF">A2395_03615</name>
</gene>
<feature type="domain" description="Glycosyltransferase subfamily 4-like N-terminal" evidence="1">
    <location>
        <begin position="15"/>
        <end position="151"/>
    </location>
</feature>
<evidence type="ECO:0000313" key="3">
    <source>
        <dbReference type="Proteomes" id="UP000178188"/>
    </source>
</evidence>
<dbReference type="Pfam" id="PF13439">
    <property type="entry name" value="Glyco_transf_4"/>
    <property type="match status" value="1"/>
</dbReference>
<dbReference type="EMBL" id="MEXU01000017">
    <property type="protein sequence ID" value="OGD10856.1"/>
    <property type="molecule type" value="Genomic_DNA"/>
</dbReference>
<organism evidence="2 3">
    <name type="scientific">Candidatus Amesbacteria bacterium RIFOXYB1_FULL_47_9</name>
    <dbReference type="NCBI Taxonomy" id="1797266"/>
    <lineage>
        <taxon>Bacteria</taxon>
        <taxon>Candidatus Amesiibacteriota</taxon>
    </lineage>
</organism>
<name>A0A1F4ZYD9_9BACT</name>
<accession>A0A1F4ZYD9</accession>
<comment type="caution">
    <text evidence="2">The sequence shown here is derived from an EMBL/GenBank/DDBJ whole genome shotgun (WGS) entry which is preliminary data.</text>
</comment>
<dbReference type="Proteomes" id="UP000178188">
    <property type="component" value="Unassembled WGS sequence"/>
</dbReference>
<protein>
    <recommendedName>
        <fullName evidence="1">Glycosyltransferase subfamily 4-like N-terminal domain-containing protein</fullName>
    </recommendedName>
</protein>